<evidence type="ECO:0000313" key="2">
    <source>
        <dbReference type="Proteomes" id="UP000653056"/>
    </source>
</evidence>
<dbReference type="Proteomes" id="UP000653056">
    <property type="component" value="Unassembled WGS sequence"/>
</dbReference>
<proteinExistence type="predicted"/>
<reference evidence="2" key="1">
    <citation type="journal article" date="2019" name="Int. J. Syst. Evol. Microbiol.">
        <title>The Global Catalogue of Microorganisms (GCM) 10K type strain sequencing project: providing services to taxonomists for standard genome sequencing and annotation.</title>
        <authorList>
            <consortium name="The Broad Institute Genomics Platform"/>
            <consortium name="The Broad Institute Genome Sequencing Center for Infectious Disease"/>
            <person name="Wu L."/>
            <person name="Ma J."/>
        </authorList>
    </citation>
    <scope>NUCLEOTIDE SEQUENCE [LARGE SCALE GENOMIC DNA]</scope>
    <source>
        <strain evidence="2">KCTC 22228</strain>
    </source>
</reference>
<name>A0ABQ2Z008_9GAMM</name>
<comment type="caution">
    <text evidence="1">The sequence shown here is derived from an EMBL/GenBank/DDBJ whole genome shotgun (WGS) entry which is preliminary data.</text>
</comment>
<keyword evidence="2" id="KW-1185">Reference proteome</keyword>
<accession>A0ABQ2Z008</accession>
<protein>
    <submittedName>
        <fullName evidence="1">Uncharacterized protein</fullName>
    </submittedName>
</protein>
<evidence type="ECO:0000313" key="1">
    <source>
        <dbReference type="EMBL" id="GGX98839.1"/>
    </source>
</evidence>
<organism evidence="1 2">
    <name type="scientific">Litchfieldella qijiaojingensis</name>
    <dbReference type="NCBI Taxonomy" id="980347"/>
    <lineage>
        <taxon>Bacteria</taxon>
        <taxon>Pseudomonadati</taxon>
        <taxon>Pseudomonadota</taxon>
        <taxon>Gammaproteobacteria</taxon>
        <taxon>Oceanospirillales</taxon>
        <taxon>Halomonadaceae</taxon>
        <taxon>Litchfieldella</taxon>
    </lineage>
</organism>
<dbReference type="EMBL" id="BMXS01000014">
    <property type="protein sequence ID" value="GGX98839.1"/>
    <property type="molecule type" value="Genomic_DNA"/>
</dbReference>
<sequence>MPSTDTLNALKEWDDRLIQDAVDQLNQIGIVSDEDDQRLASIWIEF</sequence>
<gene>
    <name evidence="1" type="ORF">GCM10007160_28230</name>
</gene>